<accession>A0A3B0SIK8</accession>
<name>A0A3B0SIK8_9ZZZZ</name>
<proteinExistence type="predicted"/>
<feature type="non-terminal residue" evidence="1">
    <location>
        <position position="47"/>
    </location>
</feature>
<dbReference type="EMBL" id="UOEI01000450">
    <property type="protein sequence ID" value="VAW06051.1"/>
    <property type="molecule type" value="Genomic_DNA"/>
</dbReference>
<gene>
    <name evidence="1" type="ORF">MNBD_ACTINO01-711</name>
</gene>
<evidence type="ECO:0000313" key="1">
    <source>
        <dbReference type="EMBL" id="VAW06051.1"/>
    </source>
</evidence>
<protein>
    <submittedName>
        <fullName evidence="1">Uncharacterized protein</fullName>
    </submittedName>
</protein>
<sequence>MKRLALFGVVAVVFSTAAPAMAQSSETAGSSSGQLIVVFATFAAALS</sequence>
<reference evidence="1" key="1">
    <citation type="submission" date="2018-06" db="EMBL/GenBank/DDBJ databases">
        <authorList>
            <person name="Zhirakovskaya E."/>
        </authorList>
    </citation>
    <scope>NUCLEOTIDE SEQUENCE</scope>
</reference>
<organism evidence="1">
    <name type="scientific">hydrothermal vent metagenome</name>
    <dbReference type="NCBI Taxonomy" id="652676"/>
    <lineage>
        <taxon>unclassified sequences</taxon>
        <taxon>metagenomes</taxon>
        <taxon>ecological metagenomes</taxon>
    </lineage>
</organism>
<dbReference type="AlphaFoldDB" id="A0A3B0SIK8"/>